<evidence type="ECO:0000256" key="4">
    <source>
        <dbReference type="ARBA" id="ARBA00022825"/>
    </source>
</evidence>
<evidence type="ECO:0000256" key="3">
    <source>
        <dbReference type="ARBA" id="ARBA00022801"/>
    </source>
</evidence>
<dbReference type="EMBL" id="MFQB01000016">
    <property type="protein sequence ID" value="OGH68460.1"/>
    <property type="molecule type" value="Genomic_DNA"/>
</dbReference>
<feature type="active site" description="Charge relay system" evidence="5 6">
    <location>
        <position position="314"/>
    </location>
</feature>
<dbReference type="InterPro" id="IPR050131">
    <property type="entry name" value="Peptidase_S8_subtilisin-like"/>
</dbReference>
<dbReference type="InterPro" id="IPR028994">
    <property type="entry name" value="Integrin_alpha_N"/>
</dbReference>
<dbReference type="InterPro" id="IPR036852">
    <property type="entry name" value="Peptidase_S8/S53_dom_sf"/>
</dbReference>
<proteinExistence type="inferred from homology"/>
<feature type="chain" id="PRO_5009525593" description="Peptidase S8/S53 domain-containing protein" evidence="7">
    <location>
        <begin position="23"/>
        <end position="673"/>
    </location>
</feature>
<dbReference type="InterPro" id="IPR000209">
    <property type="entry name" value="Peptidase_S8/S53_dom"/>
</dbReference>
<dbReference type="AlphaFoldDB" id="A0A1F6MA52"/>
<evidence type="ECO:0000256" key="6">
    <source>
        <dbReference type="PROSITE-ProRule" id="PRU01240"/>
    </source>
</evidence>
<evidence type="ECO:0000313" key="9">
    <source>
        <dbReference type="EMBL" id="OGH68460.1"/>
    </source>
</evidence>
<dbReference type="InterPro" id="IPR015500">
    <property type="entry name" value="Peptidase_S8_subtilisin-rel"/>
</dbReference>
<keyword evidence="4 6" id="KW-0720">Serine protease</keyword>
<dbReference type="STRING" id="1798680.A3J66_00570"/>
<evidence type="ECO:0000256" key="1">
    <source>
        <dbReference type="ARBA" id="ARBA00011073"/>
    </source>
</evidence>
<evidence type="ECO:0000256" key="5">
    <source>
        <dbReference type="PIRSR" id="PIRSR615500-1"/>
    </source>
</evidence>
<dbReference type="SUPFAM" id="SSF52743">
    <property type="entry name" value="Subtilisin-like"/>
    <property type="match status" value="1"/>
</dbReference>
<name>A0A1F6MA52_9BACT</name>
<keyword evidence="7" id="KW-0732">Signal</keyword>
<dbReference type="GO" id="GO:0004252">
    <property type="term" value="F:serine-type endopeptidase activity"/>
    <property type="evidence" value="ECO:0007669"/>
    <property type="project" value="UniProtKB-UniRule"/>
</dbReference>
<dbReference type="PANTHER" id="PTHR43806">
    <property type="entry name" value="PEPTIDASE S8"/>
    <property type="match status" value="1"/>
</dbReference>
<accession>A0A1F6MA52</accession>
<dbReference type="PROSITE" id="PS00018">
    <property type="entry name" value="EF_HAND_1"/>
    <property type="match status" value="1"/>
</dbReference>
<evidence type="ECO:0000313" key="10">
    <source>
        <dbReference type="Proteomes" id="UP000176282"/>
    </source>
</evidence>
<feature type="active site" description="Charge relay system" evidence="5 6">
    <location>
        <position position="59"/>
    </location>
</feature>
<evidence type="ECO:0000259" key="8">
    <source>
        <dbReference type="Pfam" id="PF00082"/>
    </source>
</evidence>
<evidence type="ECO:0000256" key="7">
    <source>
        <dbReference type="SAM" id="SignalP"/>
    </source>
</evidence>
<dbReference type="Pfam" id="PF00082">
    <property type="entry name" value="Peptidase_S8"/>
    <property type="match status" value="1"/>
</dbReference>
<dbReference type="InterPro" id="IPR022398">
    <property type="entry name" value="Peptidase_S8_His-AS"/>
</dbReference>
<dbReference type="PANTHER" id="PTHR43806:SF11">
    <property type="entry name" value="CEREVISIN-RELATED"/>
    <property type="match status" value="1"/>
</dbReference>
<dbReference type="PROSITE" id="PS00138">
    <property type="entry name" value="SUBTILASE_SER"/>
    <property type="match status" value="1"/>
</dbReference>
<dbReference type="CDD" id="cd07473">
    <property type="entry name" value="Peptidases_S8_Subtilisin_like"/>
    <property type="match status" value="1"/>
</dbReference>
<sequence>MYFGKLLATFSLLLLFPLCTWAKVPTDPKVNQWSFRDTKAFEAWDLATGSRDVIVAVIDNGFDTFHPDLYPNVWRNEDEVEDNRVDDDHNGYIDDVWGWDFVVEDKNDDGKVDINELAGDNDPRPDVIGLSPQEIKNGIFHHGSLVAGIIGAVGNNAQDIAGINWQVRLMNIRMLNSAGTGDLLPLSRAIRYAVDNGAQVINFSIIGSGGETELLDAINYAYSHRVVMVAAAGNNGLSLNEEPLYPVCSDGSQETELILGVSGVDEQHHLANFSNYGSTCIDLAAPGVGIESLLRYAPRFNLPQTSDGGWNGTSFAAPFVSGAAALVKSVQPSWGPQEIFSALLSTVHKTPPPDENVYKNLFGAGLLQIDKAVEYAKKQTPVVSLTASRVFSLNAKIGVVTATTGDGVAVSSRVVPLLLESDDVSVNQSGSDPAFAVAKSKKFGQREMYLLTRDWQVFTSWVFPAAGPVDVEFGDVTGDTTPEVVVGPSYADKNIVRVFSIGGKELARYDISTQHAGVSIALTYDPARKTYDIVAGYREKNTTYLVRLSGDVKLQKQITVPELRSIGSVGSADVNGDAAPEYVVSAGRGESPWVIFYDQSGSLERKFAVYDTGYQQGVRFFLTDSNSDGKHDVVTAPLGGGQPIRIWTGRSKKIAEWWPWEEHAAPAIIFRGL</sequence>
<dbReference type="Proteomes" id="UP000176282">
    <property type="component" value="Unassembled WGS sequence"/>
</dbReference>
<feature type="signal peptide" evidence="7">
    <location>
        <begin position="1"/>
        <end position="22"/>
    </location>
</feature>
<feature type="domain" description="Peptidase S8/S53" evidence="8">
    <location>
        <begin position="51"/>
        <end position="365"/>
    </location>
</feature>
<comment type="caution">
    <text evidence="9">The sequence shown here is derived from an EMBL/GenBank/DDBJ whole genome shotgun (WGS) entry which is preliminary data.</text>
</comment>
<keyword evidence="3 6" id="KW-0378">Hydrolase</keyword>
<dbReference type="PROSITE" id="PS00137">
    <property type="entry name" value="SUBTILASE_HIS"/>
    <property type="match status" value="1"/>
</dbReference>
<gene>
    <name evidence="9" type="ORF">A3J66_00570</name>
</gene>
<keyword evidence="2 6" id="KW-0645">Protease</keyword>
<dbReference type="GO" id="GO:0006508">
    <property type="term" value="P:proteolysis"/>
    <property type="evidence" value="ECO:0007669"/>
    <property type="project" value="UniProtKB-KW"/>
</dbReference>
<dbReference type="InterPro" id="IPR023828">
    <property type="entry name" value="Peptidase_S8_Ser-AS"/>
</dbReference>
<organism evidence="9 10">
    <name type="scientific">Candidatus Magasanikbacteria bacterium RIFCSPHIGHO2_02_FULL_47_14</name>
    <dbReference type="NCBI Taxonomy" id="1798680"/>
    <lineage>
        <taxon>Bacteria</taxon>
        <taxon>Candidatus Magasanikiibacteriota</taxon>
    </lineage>
</organism>
<evidence type="ECO:0000256" key="2">
    <source>
        <dbReference type="ARBA" id="ARBA00022670"/>
    </source>
</evidence>
<dbReference type="Gene3D" id="3.40.50.200">
    <property type="entry name" value="Peptidase S8/S53 domain"/>
    <property type="match status" value="1"/>
</dbReference>
<dbReference type="InterPro" id="IPR018247">
    <property type="entry name" value="EF_Hand_1_Ca_BS"/>
</dbReference>
<comment type="similarity">
    <text evidence="1 6">Belongs to the peptidase S8 family.</text>
</comment>
<reference evidence="9 10" key="1">
    <citation type="journal article" date="2016" name="Nat. Commun.">
        <title>Thousands of microbial genomes shed light on interconnected biogeochemical processes in an aquifer system.</title>
        <authorList>
            <person name="Anantharaman K."/>
            <person name="Brown C.T."/>
            <person name="Hug L.A."/>
            <person name="Sharon I."/>
            <person name="Castelle C.J."/>
            <person name="Probst A.J."/>
            <person name="Thomas B.C."/>
            <person name="Singh A."/>
            <person name="Wilkins M.J."/>
            <person name="Karaoz U."/>
            <person name="Brodie E.L."/>
            <person name="Williams K.H."/>
            <person name="Hubbard S.S."/>
            <person name="Banfield J.F."/>
        </authorList>
    </citation>
    <scope>NUCLEOTIDE SEQUENCE [LARGE SCALE GENOMIC DNA]</scope>
</reference>
<dbReference type="InterPro" id="IPR034204">
    <property type="entry name" value="PfSUB1-like_cat_dom"/>
</dbReference>
<protein>
    <recommendedName>
        <fullName evidence="8">Peptidase S8/S53 domain-containing protein</fullName>
    </recommendedName>
</protein>
<dbReference type="PROSITE" id="PS51892">
    <property type="entry name" value="SUBTILASE"/>
    <property type="match status" value="1"/>
</dbReference>
<dbReference type="PRINTS" id="PR00723">
    <property type="entry name" value="SUBTILISIN"/>
</dbReference>
<dbReference type="SUPFAM" id="SSF69318">
    <property type="entry name" value="Integrin alpha N-terminal domain"/>
    <property type="match status" value="1"/>
</dbReference>
<feature type="active site" description="Charge relay system" evidence="5 6">
    <location>
        <position position="142"/>
    </location>
</feature>